<accession>A0A0J8B2W5</accession>
<proteinExistence type="predicted"/>
<protein>
    <submittedName>
        <fullName evidence="2">Uncharacterized protein</fullName>
    </submittedName>
</protein>
<sequence length="58" mass="6132">ERLNDKASNIAILASPIIDDDEDAQLGNLEQHSVMSCRSGSNITTEESAGICEPDSGL</sequence>
<organism evidence="2 3">
    <name type="scientific">Beta vulgaris subsp. vulgaris</name>
    <name type="common">Beet</name>
    <dbReference type="NCBI Taxonomy" id="3555"/>
    <lineage>
        <taxon>Eukaryota</taxon>
        <taxon>Viridiplantae</taxon>
        <taxon>Streptophyta</taxon>
        <taxon>Embryophyta</taxon>
        <taxon>Tracheophyta</taxon>
        <taxon>Spermatophyta</taxon>
        <taxon>Magnoliopsida</taxon>
        <taxon>eudicotyledons</taxon>
        <taxon>Gunneridae</taxon>
        <taxon>Pentapetalae</taxon>
        <taxon>Caryophyllales</taxon>
        <taxon>Chenopodiaceae</taxon>
        <taxon>Betoideae</taxon>
        <taxon>Beta</taxon>
    </lineage>
</organism>
<evidence type="ECO:0000256" key="1">
    <source>
        <dbReference type="SAM" id="MobiDB-lite"/>
    </source>
</evidence>
<dbReference type="Gramene" id="KMS94192">
    <property type="protein sequence ID" value="KMS94192"/>
    <property type="gene ID" value="BVRB_023880"/>
</dbReference>
<dbReference type="Proteomes" id="UP000035740">
    <property type="component" value="Unassembled WGS sequence"/>
</dbReference>
<feature type="region of interest" description="Disordered" evidence="1">
    <location>
        <begin position="39"/>
        <end position="58"/>
    </location>
</feature>
<gene>
    <name evidence="2" type="ORF">BVRB_023880</name>
</gene>
<name>A0A0J8B2W5_BETVV</name>
<evidence type="ECO:0000313" key="2">
    <source>
        <dbReference type="EMBL" id="KMS94192.1"/>
    </source>
</evidence>
<dbReference type="EMBL" id="KQ095403">
    <property type="protein sequence ID" value="KMS94192.1"/>
    <property type="molecule type" value="Genomic_DNA"/>
</dbReference>
<evidence type="ECO:0000313" key="3">
    <source>
        <dbReference type="Proteomes" id="UP000035740"/>
    </source>
</evidence>
<dbReference type="AlphaFoldDB" id="A0A0J8B2W5"/>
<feature type="non-terminal residue" evidence="2">
    <location>
        <position position="1"/>
    </location>
</feature>
<keyword evidence="3" id="KW-1185">Reference proteome</keyword>
<reference evidence="2 3" key="1">
    <citation type="journal article" date="2014" name="Nature">
        <title>The genome of the recently domesticated crop plant sugar beet (Beta vulgaris).</title>
        <authorList>
            <person name="Dohm J.C."/>
            <person name="Minoche A.E."/>
            <person name="Holtgrawe D."/>
            <person name="Capella-Gutierrez S."/>
            <person name="Zakrzewski F."/>
            <person name="Tafer H."/>
            <person name="Rupp O."/>
            <person name="Sorensen T.R."/>
            <person name="Stracke R."/>
            <person name="Reinhardt R."/>
            <person name="Goesmann A."/>
            <person name="Kraft T."/>
            <person name="Schulz B."/>
            <person name="Stadler P.F."/>
            <person name="Schmidt T."/>
            <person name="Gabaldon T."/>
            <person name="Lehrach H."/>
            <person name="Weisshaar B."/>
            <person name="Himmelbauer H."/>
        </authorList>
    </citation>
    <scope>NUCLEOTIDE SEQUENCE [LARGE SCALE GENOMIC DNA]</scope>
    <source>
        <tissue evidence="2">Taproot</tissue>
    </source>
</reference>